<gene>
    <name evidence="2" type="ORF">DVW87_10125</name>
</gene>
<dbReference type="EMBL" id="QQNB01000002">
    <property type="protein sequence ID" value="RDE05580.1"/>
    <property type="molecule type" value="Genomic_DNA"/>
</dbReference>
<dbReference type="AlphaFoldDB" id="A0A369VWN6"/>
<dbReference type="RefSeq" id="WP_114687649.1">
    <property type="nucleotide sequence ID" value="NZ_QQNB01000002.1"/>
</dbReference>
<keyword evidence="3" id="KW-1185">Reference proteome</keyword>
<feature type="region of interest" description="Disordered" evidence="1">
    <location>
        <begin position="1"/>
        <end position="23"/>
    </location>
</feature>
<proteinExistence type="predicted"/>
<comment type="caution">
    <text evidence="2">The sequence shown here is derived from an EMBL/GenBank/DDBJ whole genome shotgun (WGS) entry which is preliminary data.</text>
</comment>
<evidence type="ECO:0000256" key="1">
    <source>
        <dbReference type="SAM" id="MobiDB-lite"/>
    </source>
</evidence>
<evidence type="ECO:0000313" key="3">
    <source>
        <dbReference type="Proteomes" id="UP000253918"/>
    </source>
</evidence>
<feature type="compositionally biased region" description="Polar residues" evidence="1">
    <location>
        <begin position="13"/>
        <end position="23"/>
    </location>
</feature>
<organism evidence="2 3">
    <name type="scientific">Sphingomonas aracearum</name>
    <dbReference type="NCBI Taxonomy" id="2283317"/>
    <lineage>
        <taxon>Bacteria</taxon>
        <taxon>Pseudomonadati</taxon>
        <taxon>Pseudomonadota</taxon>
        <taxon>Alphaproteobacteria</taxon>
        <taxon>Sphingomonadales</taxon>
        <taxon>Sphingomonadaceae</taxon>
        <taxon>Sphingomonas</taxon>
    </lineage>
</organism>
<accession>A0A369VWN6</accession>
<protein>
    <submittedName>
        <fullName evidence="2">Uncharacterized protein</fullName>
    </submittedName>
</protein>
<dbReference type="OrthoDB" id="7576074at2"/>
<evidence type="ECO:0000313" key="2">
    <source>
        <dbReference type="EMBL" id="RDE05580.1"/>
    </source>
</evidence>
<reference evidence="2 3" key="1">
    <citation type="submission" date="2018-07" db="EMBL/GenBank/DDBJ databases">
        <title>a novel species of Sphingomonas isolated from the rhizosphere soil of Araceae plant.</title>
        <authorList>
            <person name="Zhiyong W."/>
            <person name="Qinglan Z."/>
            <person name="Zhiwei F."/>
            <person name="Ding X."/>
            <person name="Gejiao W."/>
            <person name="Shixue Z."/>
        </authorList>
    </citation>
    <scope>NUCLEOTIDE SEQUENCE [LARGE SCALE GENOMIC DNA]</scope>
    <source>
        <strain evidence="2 3">WZY 27</strain>
    </source>
</reference>
<dbReference type="Proteomes" id="UP000253918">
    <property type="component" value="Unassembled WGS sequence"/>
</dbReference>
<name>A0A369VWN6_9SPHN</name>
<sequence>MMTLTADVRSAKITRTSSGLSKNTARAVDMARLHLRTGNPGAYARALAGEHRATNSRQQRAIEAVIAADGRERLFTRHPANGCLMAREG</sequence>